<dbReference type="SUPFAM" id="SSF47336">
    <property type="entry name" value="ACP-like"/>
    <property type="match status" value="1"/>
</dbReference>
<dbReference type="STRING" id="550983.A4R26_32450"/>
<dbReference type="InterPro" id="IPR010071">
    <property type="entry name" value="AA_adenyl_dom"/>
</dbReference>
<dbReference type="GO" id="GO:0005737">
    <property type="term" value="C:cytoplasm"/>
    <property type="evidence" value="ECO:0007669"/>
    <property type="project" value="TreeGrafter"/>
</dbReference>
<dbReference type="InterPro" id="IPR036736">
    <property type="entry name" value="ACP-like_sf"/>
</dbReference>
<dbReference type="OrthoDB" id="4317020at2"/>
<dbReference type="InterPro" id="IPR045851">
    <property type="entry name" value="AMP-bd_C_sf"/>
</dbReference>
<organism evidence="4 5">
    <name type="scientific">Niastella populi</name>
    <dbReference type="NCBI Taxonomy" id="550983"/>
    <lineage>
        <taxon>Bacteria</taxon>
        <taxon>Pseudomonadati</taxon>
        <taxon>Bacteroidota</taxon>
        <taxon>Chitinophagia</taxon>
        <taxon>Chitinophagales</taxon>
        <taxon>Chitinophagaceae</taxon>
        <taxon>Niastella</taxon>
    </lineage>
</organism>
<dbReference type="InterPro" id="IPR009081">
    <property type="entry name" value="PP-bd_ACP"/>
</dbReference>
<dbReference type="SUPFAM" id="SSF56801">
    <property type="entry name" value="Acetyl-CoA synthetase-like"/>
    <property type="match status" value="1"/>
</dbReference>
<dbReference type="Gene3D" id="3.30.559.30">
    <property type="entry name" value="Nonribosomal peptide synthetase, condensation domain"/>
    <property type="match status" value="1"/>
</dbReference>
<dbReference type="CDD" id="cd05930">
    <property type="entry name" value="A_NRPS"/>
    <property type="match status" value="1"/>
</dbReference>
<dbReference type="Proteomes" id="UP000192276">
    <property type="component" value="Unassembled WGS sequence"/>
</dbReference>
<dbReference type="Gene3D" id="3.40.50.980">
    <property type="match status" value="2"/>
</dbReference>
<evidence type="ECO:0000256" key="1">
    <source>
        <dbReference type="ARBA" id="ARBA00022450"/>
    </source>
</evidence>
<dbReference type="InterPro" id="IPR000873">
    <property type="entry name" value="AMP-dep_synth/lig_dom"/>
</dbReference>
<dbReference type="FunFam" id="3.40.50.980:FF:000001">
    <property type="entry name" value="Non-ribosomal peptide synthetase"/>
    <property type="match status" value="1"/>
</dbReference>
<evidence type="ECO:0000313" key="5">
    <source>
        <dbReference type="Proteomes" id="UP000192276"/>
    </source>
</evidence>
<dbReference type="EMBL" id="LWBP01000260">
    <property type="protein sequence ID" value="OQP45033.1"/>
    <property type="molecule type" value="Genomic_DNA"/>
</dbReference>
<dbReference type="Pfam" id="PF00550">
    <property type="entry name" value="PP-binding"/>
    <property type="match status" value="1"/>
</dbReference>
<keyword evidence="2" id="KW-0597">Phosphoprotein</keyword>
<dbReference type="AlphaFoldDB" id="A0A1V9EFZ2"/>
<dbReference type="PROSITE" id="PS50075">
    <property type="entry name" value="CARRIER"/>
    <property type="match status" value="1"/>
</dbReference>
<dbReference type="GO" id="GO:0043041">
    <property type="term" value="P:amino acid activation for nonribosomal peptide biosynthetic process"/>
    <property type="evidence" value="ECO:0007669"/>
    <property type="project" value="TreeGrafter"/>
</dbReference>
<dbReference type="Pfam" id="PF13193">
    <property type="entry name" value="AMP-binding_C"/>
    <property type="match status" value="1"/>
</dbReference>
<proteinExistence type="predicted"/>
<dbReference type="GO" id="GO:0044550">
    <property type="term" value="P:secondary metabolite biosynthetic process"/>
    <property type="evidence" value="ECO:0007669"/>
    <property type="project" value="TreeGrafter"/>
</dbReference>
<protein>
    <recommendedName>
        <fullName evidence="3">Carrier domain-containing protein</fullName>
    </recommendedName>
</protein>
<reference evidence="5" key="1">
    <citation type="submission" date="2016-04" db="EMBL/GenBank/DDBJ databases">
        <authorList>
            <person name="Chen L."/>
            <person name="Zhuang W."/>
            <person name="Wang G."/>
        </authorList>
    </citation>
    <scope>NUCLEOTIDE SEQUENCE [LARGE SCALE GENOMIC DNA]</scope>
    <source>
        <strain evidence="5">208</strain>
    </source>
</reference>
<dbReference type="NCBIfam" id="TIGR01733">
    <property type="entry name" value="AA-adenyl-dom"/>
    <property type="match status" value="1"/>
</dbReference>
<evidence type="ECO:0000256" key="2">
    <source>
        <dbReference type="ARBA" id="ARBA00022553"/>
    </source>
</evidence>
<keyword evidence="5" id="KW-1185">Reference proteome</keyword>
<evidence type="ECO:0000259" key="3">
    <source>
        <dbReference type="PROSITE" id="PS50075"/>
    </source>
</evidence>
<dbReference type="Gene3D" id="2.30.38.10">
    <property type="entry name" value="Luciferase, Domain 3"/>
    <property type="match status" value="1"/>
</dbReference>
<dbReference type="FunFam" id="2.30.38.10:FF:000001">
    <property type="entry name" value="Non-ribosomal peptide synthetase PvdI"/>
    <property type="match status" value="1"/>
</dbReference>
<sequence>MVEKIHLTGKDFQEHVNFWKNYLAGFHEGFVFRKNKDAVQGKNTALHVCNLLPNEWGVITNLVKDNDSGIFVCVLGALGIVLKKYLSVDRVTINSPLFQVQRQNNRYIPLILETASDCSLRTYLNNITTTIRQCYTYQDLPLEQITWEEIPVTSNVLIKYNSIHKETGNEPYDLVIEIQKEADGIKILFHYDSAAFDASFIARFSKHIQNVIAAMTNVDNTLGAIEILDSNEREELLITFNNTVRDEMHFPTVISLFEQRVREYPEVIALTYNDIQLSYAALNEKVNRMAHHLVRHFNIRSNDVVALMSYTSENWVIAMLGILKAGGCYLPIDPDLPHERKRFLLRDAGAVLLVTDSASFFQMSDFPGKAFLLDIELDGLEGSADNTAWNEDAAALAYTIYTSGTTGRPKGVMLGHDSLVNMVSDQIRQFEITATDKVLQFASVSFDASVSEIFMALCAGARLVLIDRMIIQDEVAFMKFLRAAEISVLTLPPSYLSVIRWDEFSFLRVIISAGEKLNTDAALYLSSQVNYFNAYGPTEYTVCATINRIRPGMSREEAESIGRPIANATVYILNADRQPVPIEVAGELYLGGIGVAKGYSNLPELTAEKFIPDPFKNVPDARLYRTGDMGKWMPDGRIVFLGRRDDQVKLRGFRVELGEIEQAMMQSGLIKQGVLVVKESNSGNKKLMAFVVPGDAFTKKEMIHYLSTRLPEYMVPAVWVELDGMPLTTNGKVDKKKLLELGDAGQKTGEFTAPRNETETKLVNLWKELLNTVQISIYDDFFEMGGDSLLMIRVMSFIRDEFSLNIPMNTMFRFTRISDLSEYIYIAREDTENYDDKESEIFLL</sequence>
<name>A0A1V9EFZ2_9BACT</name>
<comment type="caution">
    <text evidence="4">The sequence shown here is derived from an EMBL/GenBank/DDBJ whole genome shotgun (WGS) entry which is preliminary data.</text>
</comment>
<dbReference type="InterPro" id="IPR001242">
    <property type="entry name" value="Condensation_dom"/>
</dbReference>
<dbReference type="GO" id="GO:0031177">
    <property type="term" value="F:phosphopantetheine binding"/>
    <property type="evidence" value="ECO:0007669"/>
    <property type="project" value="TreeGrafter"/>
</dbReference>
<dbReference type="InterPro" id="IPR025110">
    <property type="entry name" value="AMP-bd_C"/>
</dbReference>
<feature type="domain" description="Carrier" evidence="3">
    <location>
        <begin position="753"/>
        <end position="828"/>
    </location>
</feature>
<gene>
    <name evidence="4" type="ORF">A4R26_32450</name>
</gene>
<dbReference type="PANTHER" id="PTHR45527">
    <property type="entry name" value="NONRIBOSOMAL PEPTIDE SYNTHETASE"/>
    <property type="match status" value="1"/>
</dbReference>
<dbReference type="Pfam" id="PF00668">
    <property type="entry name" value="Condensation"/>
    <property type="match status" value="1"/>
</dbReference>
<dbReference type="SUPFAM" id="SSF52777">
    <property type="entry name" value="CoA-dependent acyltransferases"/>
    <property type="match status" value="1"/>
</dbReference>
<accession>A0A1V9EFZ2</accession>
<dbReference type="GO" id="GO:0003824">
    <property type="term" value="F:catalytic activity"/>
    <property type="evidence" value="ECO:0007669"/>
    <property type="project" value="InterPro"/>
</dbReference>
<dbReference type="Gene3D" id="1.10.1200.10">
    <property type="entry name" value="ACP-like"/>
    <property type="match status" value="1"/>
</dbReference>
<dbReference type="PANTHER" id="PTHR45527:SF1">
    <property type="entry name" value="FATTY ACID SYNTHASE"/>
    <property type="match status" value="1"/>
</dbReference>
<keyword evidence="1" id="KW-0596">Phosphopantetheine</keyword>
<evidence type="ECO:0000313" key="4">
    <source>
        <dbReference type="EMBL" id="OQP45033.1"/>
    </source>
</evidence>
<dbReference type="Pfam" id="PF00501">
    <property type="entry name" value="AMP-binding"/>
    <property type="match status" value="1"/>
</dbReference>
<dbReference type="Gene3D" id="3.30.300.30">
    <property type="match status" value="1"/>
</dbReference>
<dbReference type="FunFam" id="3.40.50.12780:FF:000012">
    <property type="entry name" value="Non-ribosomal peptide synthetase"/>
    <property type="match status" value="1"/>
</dbReference>
<dbReference type="RefSeq" id="WP_081171740.1">
    <property type="nucleotide sequence ID" value="NZ_LWBP01000260.1"/>
</dbReference>